<protein>
    <submittedName>
        <fullName evidence="3">CubicO group peptidase (Beta-lactamase class C family)</fullName>
    </submittedName>
</protein>
<feature type="chain" id="PRO_5032308559" evidence="1">
    <location>
        <begin position="30"/>
        <end position="489"/>
    </location>
</feature>
<feature type="domain" description="Beta-lactamase-related" evidence="2">
    <location>
        <begin position="61"/>
        <end position="373"/>
    </location>
</feature>
<proteinExistence type="predicted"/>
<keyword evidence="4" id="KW-1185">Reference proteome</keyword>
<gene>
    <name evidence="3" type="ORF">GGR42_002808</name>
</gene>
<dbReference type="PANTHER" id="PTHR46825">
    <property type="entry name" value="D-ALANYL-D-ALANINE-CARBOXYPEPTIDASE/ENDOPEPTIDASE AMPH"/>
    <property type="match status" value="1"/>
</dbReference>
<dbReference type="EMBL" id="JAATJJ010000002">
    <property type="protein sequence ID" value="NJB72317.1"/>
    <property type="molecule type" value="Genomic_DNA"/>
</dbReference>
<accession>A0A846QYN1</accession>
<reference evidence="3 4" key="1">
    <citation type="submission" date="2020-03" db="EMBL/GenBank/DDBJ databases">
        <title>Genomic Encyclopedia of Type Strains, Phase IV (KMG-IV): sequencing the most valuable type-strain genomes for metagenomic binning, comparative biology and taxonomic classification.</title>
        <authorList>
            <person name="Goeker M."/>
        </authorList>
    </citation>
    <scope>NUCLEOTIDE SEQUENCE [LARGE SCALE GENOMIC DNA]</scope>
    <source>
        <strain evidence="3 4">DSM 29762</strain>
    </source>
</reference>
<evidence type="ECO:0000313" key="4">
    <source>
        <dbReference type="Proteomes" id="UP000590442"/>
    </source>
</evidence>
<dbReference type="AlphaFoldDB" id="A0A846QYN1"/>
<dbReference type="SUPFAM" id="SSF56601">
    <property type="entry name" value="beta-lactamase/transpeptidase-like"/>
    <property type="match status" value="1"/>
</dbReference>
<sequence>MKPKKTLTVFLSAMLLILITCITCETSNAQSITQEINNFENTLLPPILVSNEPVKKFNLLDRMKHHNIPGVSIAVVKNGKLHWAKGYGKRTAGKEALVDDKTLFQAASVTKPFAALGVLKLVEKGEIKLDVNVNNYLKDWQIPNNEFTKKEKVTVRRLLSHTAGISGHGFDGYPQTENIPTTIEVLNGEGNSRSVVVDNIPGEVWRYSGGGYVILQKLIEDVTGLPFDVYMNTEILEPLHMTSSTFQQPLDRTIYKNVSSAHTNDGKVVVGDWHNYPEKGAGGLWSTPTDIAKYCIEIQNIMAGKESVLLKKETIEQMLTKGLNNWGLGVRIDGEGDSLRFAHDGKNEGFFADFLAFAHKGSAVVILTNGNTGTLVKELLKSISNTYNWDTHHQRTVDVVAVSSEKLADYTGRYLWTDRPSSNWIIELVLQDEKLHFIASGFPTNILTPQGNNRFIDIETEVEVHFKTSDLGIINGLTWRGRFNFEKVN</sequence>
<dbReference type="Pfam" id="PF00144">
    <property type="entry name" value="Beta-lactamase"/>
    <property type="match status" value="1"/>
</dbReference>
<name>A0A846QYN1_9FLAO</name>
<evidence type="ECO:0000259" key="2">
    <source>
        <dbReference type="Pfam" id="PF00144"/>
    </source>
</evidence>
<dbReference type="Proteomes" id="UP000590442">
    <property type="component" value="Unassembled WGS sequence"/>
</dbReference>
<feature type="signal peptide" evidence="1">
    <location>
        <begin position="1"/>
        <end position="29"/>
    </location>
</feature>
<evidence type="ECO:0000256" key="1">
    <source>
        <dbReference type="SAM" id="SignalP"/>
    </source>
</evidence>
<dbReference type="Gene3D" id="3.40.710.10">
    <property type="entry name" value="DD-peptidase/beta-lactamase superfamily"/>
    <property type="match status" value="1"/>
</dbReference>
<dbReference type="InterPro" id="IPR050491">
    <property type="entry name" value="AmpC-like"/>
</dbReference>
<dbReference type="RefSeq" id="WP_167965225.1">
    <property type="nucleotide sequence ID" value="NZ_JAATJJ010000002.1"/>
</dbReference>
<dbReference type="InterPro" id="IPR012338">
    <property type="entry name" value="Beta-lactam/transpept-like"/>
</dbReference>
<evidence type="ECO:0000313" key="3">
    <source>
        <dbReference type="EMBL" id="NJB72317.1"/>
    </source>
</evidence>
<dbReference type="PANTHER" id="PTHR46825:SF12">
    <property type="entry name" value="PENICILLIN-BINDING PROTEIN 4"/>
    <property type="match status" value="1"/>
</dbReference>
<comment type="caution">
    <text evidence="3">The sequence shown here is derived from an EMBL/GenBank/DDBJ whole genome shotgun (WGS) entry which is preliminary data.</text>
</comment>
<dbReference type="InterPro" id="IPR001466">
    <property type="entry name" value="Beta-lactam-related"/>
</dbReference>
<organism evidence="3 4">
    <name type="scientific">Saonia flava</name>
    <dbReference type="NCBI Taxonomy" id="523696"/>
    <lineage>
        <taxon>Bacteria</taxon>
        <taxon>Pseudomonadati</taxon>
        <taxon>Bacteroidota</taxon>
        <taxon>Flavobacteriia</taxon>
        <taxon>Flavobacteriales</taxon>
        <taxon>Flavobacteriaceae</taxon>
        <taxon>Saonia</taxon>
    </lineage>
</organism>
<keyword evidence="1" id="KW-0732">Signal</keyword>